<evidence type="ECO:0000259" key="2">
    <source>
        <dbReference type="PROSITE" id="PS50878"/>
    </source>
</evidence>
<sequence>MALDVNSKTLKRDREAFAKGLDTYLTEEEVLTDDGSKIPPKRTRGKRKAKNYAAPDDWEEEARVMSRADYEKSLRRTTSTPMKNRSAGKENPASCNKGNMVTNILDTRSKLMVKEWPEVKKLCEHGLDKLFPWSIAYDEVSSTEAETLKVIKKDFVDLGLHKLVNWNSKGRIGQSYVLPKHKDFERWRPIAPACSELTMTCSRRIARALNFLLEKLPGAEHFNLTATALLKQNLKKAEKKLQRYGKDTMTICGGVDIKEMFTSLPHSAVMEALSWLLGEWEKKGYQKITVCKRRKQVTLGLKTFGKGHVKLSFSYIRSFGSFELQHTYTTCRGKLLRQVIGVPMGKNFSPPLACLLCARYEDGFLRSLGSDQKLVHGVRFMDDAMLAVVCNRRKEESITRAVEIITKFGSCYGDKLPLVRTDDGSNTIEFVGSKLTSVPGKTLLLLEPNTKNVLSVQMGEVQQRLVHRCFQDFSSYSDKRAKLGVIIGCLHHIQQMVNSESALLLPVLALKYELLRRGYPPVFFFSALARFAKGTSVLREPWLRLLENLECDRRDKKIEEAELRTVAAVTRDLRSFKAEIRTEIQVALATSSKMPKRDREALTCGLDAYLMEEEALKDDGLKVPSKRARWKRTTKTYAALDDWEEEARVMSRADYEKNLRRKTSTPLKNGSAAKEIPVSNNKGNIVHNILDTRSKLMAKEWREIKRLCKARDITYISKEQGVREKAYVGRSIRGAAERWWEHVRWAESENARDRGKGYLRQLLEMPFKRKELSLMTVDKLMHLYHCAGSFKEKGKRRLIKDFLGKAHGLDKMFTWRIAYDEVSSSEAETLKEMKREFDDRGLHRLVNWNAKGKLGNAYVLPKHKDLERWRLIAPACSEPTMTGSRWIARAINYLLEKLPGARHFNLTATALLKENVGKAEKKLRLRSEDTMALCGGFDIKEMFTSLPHAAIMEALSWLLGEWEKKGCWKITVCKRRRQVSLGTKLFSKGKEGSVEKALEILEKFTTSYGDKLSLVRTYDGSNTIEFIGSRVTTASDYKMQKEMEKEENKKAEEERRRIEAERRKQQMEEERPDEKIRRMMLEECDRRDGKIEEAELRTIAAMALAVNSKTPKRDREAFVNRLDTYLTKEEVLTDDGSKIPPKRARGKRIAKNYAALNDWEEEARVMSRVDYEKSLRRKTSTRMKNCSAGKENPTSCSKGNMVSNILDTRSKLMAKEWREVKKFCEVRDISYISKEQGVRELLNRAAWGEDVELLDEDWECEDILDQ</sequence>
<feature type="region of interest" description="Disordered" evidence="1">
    <location>
        <begin position="30"/>
        <end position="57"/>
    </location>
</feature>
<organism evidence="3 4">
    <name type="scientific">Chara braunii</name>
    <name type="common">Braun's stonewort</name>
    <dbReference type="NCBI Taxonomy" id="69332"/>
    <lineage>
        <taxon>Eukaryota</taxon>
        <taxon>Viridiplantae</taxon>
        <taxon>Streptophyta</taxon>
        <taxon>Charophyceae</taxon>
        <taxon>Charales</taxon>
        <taxon>Characeae</taxon>
        <taxon>Chara</taxon>
    </lineage>
</organism>
<feature type="region of interest" description="Disordered" evidence="1">
    <location>
        <begin position="1043"/>
        <end position="1073"/>
    </location>
</feature>
<feature type="compositionally biased region" description="Basic residues" evidence="1">
    <location>
        <begin position="39"/>
        <end position="50"/>
    </location>
</feature>
<evidence type="ECO:0000313" key="4">
    <source>
        <dbReference type="Proteomes" id="UP000265515"/>
    </source>
</evidence>
<accession>A0A388L2A9</accession>
<gene>
    <name evidence="3" type="ORF">CBR_g22179</name>
</gene>
<comment type="caution">
    <text evidence="3">The sequence shown here is derived from an EMBL/GenBank/DDBJ whole genome shotgun (WGS) entry which is preliminary data.</text>
</comment>
<dbReference type="SUPFAM" id="SSF56672">
    <property type="entry name" value="DNA/RNA polymerases"/>
    <property type="match status" value="1"/>
</dbReference>
<dbReference type="InterPro" id="IPR000477">
    <property type="entry name" value="RT_dom"/>
</dbReference>
<dbReference type="Gramene" id="GBG76431">
    <property type="protein sequence ID" value="GBG76431"/>
    <property type="gene ID" value="CBR_g22179"/>
</dbReference>
<keyword evidence="4" id="KW-1185">Reference proteome</keyword>
<dbReference type="EMBL" id="BFEA01000244">
    <property type="protein sequence ID" value="GBG76431.1"/>
    <property type="molecule type" value="Genomic_DNA"/>
</dbReference>
<dbReference type="InterPro" id="IPR043502">
    <property type="entry name" value="DNA/RNA_pol_sf"/>
</dbReference>
<evidence type="ECO:0000313" key="3">
    <source>
        <dbReference type="EMBL" id="GBG76431.1"/>
    </source>
</evidence>
<dbReference type="PANTHER" id="PTHR21301">
    <property type="entry name" value="REVERSE TRANSCRIPTASE"/>
    <property type="match status" value="1"/>
</dbReference>
<evidence type="ECO:0000256" key="1">
    <source>
        <dbReference type="SAM" id="MobiDB-lite"/>
    </source>
</evidence>
<feature type="region of interest" description="Disordered" evidence="1">
    <location>
        <begin position="69"/>
        <end position="99"/>
    </location>
</feature>
<dbReference type="Proteomes" id="UP000265515">
    <property type="component" value="Unassembled WGS sequence"/>
</dbReference>
<dbReference type="PANTHER" id="PTHR21301:SF10">
    <property type="entry name" value="REVERSE TRANSCRIPTASE DOMAIN-CONTAINING PROTEIN"/>
    <property type="match status" value="1"/>
</dbReference>
<proteinExistence type="predicted"/>
<dbReference type="AlphaFoldDB" id="A0A388L2A9"/>
<reference evidence="3 4" key="1">
    <citation type="journal article" date="2018" name="Cell">
        <title>The Chara Genome: Secondary Complexity and Implications for Plant Terrestrialization.</title>
        <authorList>
            <person name="Nishiyama T."/>
            <person name="Sakayama H."/>
            <person name="Vries J.D."/>
            <person name="Buschmann H."/>
            <person name="Saint-Marcoux D."/>
            <person name="Ullrich K.K."/>
            <person name="Haas F.B."/>
            <person name="Vanderstraeten L."/>
            <person name="Becker D."/>
            <person name="Lang D."/>
            <person name="Vosolsobe S."/>
            <person name="Rombauts S."/>
            <person name="Wilhelmsson P.K.I."/>
            <person name="Janitza P."/>
            <person name="Kern R."/>
            <person name="Heyl A."/>
            <person name="Rumpler F."/>
            <person name="Villalobos L.I.A.C."/>
            <person name="Clay J.M."/>
            <person name="Skokan R."/>
            <person name="Toyoda A."/>
            <person name="Suzuki Y."/>
            <person name="Kagoshima H."/>
            <person name="Schijlen E."/>
            <person name="Tajeshwar N."/>
            <person name="Catarino B."/>
            <person name="Hetherington A.J."/>
            <person name="Saltykova A."/>
            <person name="Bonnot C."/>
            <person name="Breuninger H."/>
            <person name="Symeonidi A."/>
            <person name="Radhakrishnan G.V."/>
            <person name="Van Nieuwerburgh F."/>
            <person name="Deforce D."/>
            <person name="Chang C."/>
            <person name="Karol K.G."/>
            <person name="Hedrich R."/>
            <person name="Ulvskov P."/>
            <person name="Glockner G."/>
            <person name="Delwiche C.F."/>
            <person name="Petrasek J."/>
            <person name="Van de Peer Y."/>
            <person name="Friml J."/>
            <person name="Beilby M."/>
            <person name="Dolan L."/>
            <person name="Kohara Y."/>
            <person name="Sugano S."/>
            <person name="Fujiyama A."/>
            <person name="Delaux P.-M."/>
            <person name="Quint M."/>
            <person name="TheiBen G."/>
            <person name="Hagemann M."/>
            <person name="Harholt J."/>
            <person name="Dunand C."/>
            <person name="Zachgo S."/>
            <person name="Langdale J."/>
            <person name="Maumus F."/>
            <person name="Straeten D.V.D."/>
            <person name="Gould S.B."/>
            <person name="Rensing S.A."/>
        </authorList>
    </citation>
    <scope>NUCLEOTIDE SEQUENCE [LARGE SCALE GENOMIC DNA]</scope>
    <source>
        <strain evidence="3 4">S276</strain>
    </source>
</reference>
<name>A0A388L2A9_CHABU</name>
<feature type="domain" description="Reverse transcriptase" evidence="2">
    <location>
        <begin position="159"/>
        <end position="435"/>
    </location>
</feature>
<protein>
    <recommendedName>
        <fullName evidence="2">Reverse transcriptase domain-containing protein</fullName>
    </recommendedName>
</protein>
<dbReference type="PROSITE" id="PS50878">
    <property type="entry name" value="RT_POL"/>
    <property type="match status" value="1"/>
</dbReference>